<reference evidence="3" key="2">
    <citation type="submission" date="2013-10" db="EMBL/GenBank/DDBJ databases">
        <authorList>
            <person name="Aslett M."/>
        </authorList>
    </citation>
    <scope>NUCLEOTIDE SEQUENCE [LARGE SCALE GENOMIC DNA]</scope>
    <source>
        <strain evidence="3">Houghton</strain>
    </source>
</reference>
<feature type="compositionally biased region" description="Polar residues" evidence="1">
    <location>
        <begin position="394"/>
        <end position="406"/>
    </location>
</feature>
<keyword evidence="2" id="KW-1133">Transmembrane helix</keyword>
<accession>U6G8C5</accession>
<feature type="region of interest" description="Disordered" evidence="1">
    <location>
        <begin position="811"/>
        <end position="830"/>
    </location>
</feature>
<evidence type="ECO:0000256" key="2">
    <source>
        <dbReference type="SAM" id="Phobius"/>
    </source>
</evidence>
<feature type="region of interest" description="Disordered" evidence="1">
    <location>
        <begin position="394"/>
        <end position="455"/>
    </location>
</feature>
<feature type="compositionally biased region" description="Low complexity" evidence="1">
    <location>
        <begin position="108"/>
        <end position="119"/>
    </location>
</feature>
<dbReference type="AlphaFoldDB" id="U6G8C5"/>
<dbReference type="Proteomes" id="UP000018201">
    <property type="component" value="Unassembled WGS sequence"/>
</dbReference>
<evidence type="ECO:0000313" key="4">
    <source>
        <dbReference type="Proteomes" id="UP000018201"/>
    </source>
</evidence>
<feature type="transmembrane region" description="Helical" evidence="2">
    <location>
        <begin position="49"/>
        <end position="72"/>
    </location>
</feature>
<gene>
    <name evidence="3" type="ORF">EPH_0006140</name>
</gene>
<proteinExistence type="predicted"/>
<keyword evidence="4" id="KW-1185">Reference proteome</keyword>
<name>U6G8C5_9EIME</name>
<protein>
    <submittedName>
        <fullName evidence="3">Uncharacterized protein</fullName>
    </submittedName>
</protein>
<evidence type="ECO:0000313" key="3">
    <source>
        <dbReference type="EMBL" id="CDI75757.1"/>
    </source>
</evidence>
<reference evidence="3" key="1">
    <citation type="submission" date="2013-10" db="EMBL/GenBank/DDBJ databases">
        <title>Genomic analysis of the causative agents of coccidiosis in chickens.</title>
        <authorList>
            <person name="Reid A.J."/>
            <person name="Blake D."/>
            <person name="Billington K."/>
            <person name="Browne H."/>
            <person name="Dunn M."/>
            <person name="Hung S."/>
            <person name="Kawahara F."/>
            <person name="Miranda-Saavedra D."/>
            <person name="Mourier T."/>
            <person name="Nagra H."/>
            <person name="Otto T.D."/>
            <person name="Rawlings N."/>
            <person name="Sanchez A."/>
            <person name="Sanders M."/>
            <person name="Subramaniam C."/>
            <person name="Tay Y."/>
            <person name="Dear P."/>
            <person name="Doerig C."/>
            <person name="Gruber A."/>
            <person name="Parkinson J."/>
            <person name="Shirley M."/>
            <person name="Wan K.L."/>
            <person name="Berriman M."/>
            <person name="Tomley F."/>
            <person name="Pain A."/>
        </authorList>
    </citation>
    <scope>NUCLEOTIDE SEQUENCE [LARGE SCALE GENOMIC DNA]</scope>
    <source>
        <strain evidence="3">Houghton</strain>
    </source>
</reference>
<organism evidence="3 4">
    <name type="scientific">Eimeria praecox</name>
    <dbReference type="NCBI Taxonomy" id="51316"/>
    <lineage>
        <taxon>Eukaryota</taxon>
        <taxon>Sar</taxon>
        <taxon>Alveolata</taxon>
        <taxon>Apicomplexa</taxon>
        <taxon>Conoidasida</taxon>
        <taxon>Coccidia</taxon>
        <taxon>Eucoccidiorida</taxon>
        <taxon>Eimeriorina</taxon>
        <taxon>Eimeriidae</taxon>
        <taxon>Eimeria</taxon>
    </lineage>
</organism>
<dbReference type="EMBL" id="HG691111">
    <property type="protein sequence ID" value="CDI75757.1"/>
    <property type="molecule type" value="Genomic_DNA"/>
</dbReference>
<keyword evidence="2" id="KW-0472">Membrane</keyword>
<sequence>MQTEAAAEPCSRLTSLQLLAWEDGPREVSPGDVVSVSSRSLRRRRNRGLGGLSASLACLTAVAALAAVYLLVRCALYLTNSREDRTAFRTLAGAEERTSNGPGGVCGEVAEAPPAASTAAEDEEGEEPLAKQQLLSQARHYAVELKMAIERSRSMLLRLSADLRAMCIAELLCLCVTELSALFSLLEKGQGEQIQEDMIQFSPKILALRRTLRKKDISNTRNRHIRSLHALFDEVTRVRDTAIDMAERERLMKMKQLGELQDLALSQLKSGLQWLKVALDSPVKSDGRTSKGDAGAPVAPKSEAHAKAFAVIKAIEVTTHTRREQILRDPTFRYLLLEAHKKGCHYGLVSADRFASLTSQPPQTHSEAVEALKATPLGLGEEPWKLERLNEIDAQQATASSSSPNAPLQGDEDSPPKSPSPDRKDLDMLTEDENAQQGPKTEADDQGSVLVPASPSMPATAASIAASGSNEKHASLLATASRKAASLRAAPNSPPEVVPPSPVGRLEASAVSATPYSAALSSVPSSTSQAAWASHSFEVPFHTSPPPESLPRPRPNSLRIGSPAASAYARGVFTLPTRGAAVQAPVASAGSAGWTAPAAQFGAWPAFAAPYPSAAASASPHVDFSRAVSAGWAAPAAQFGAWPAFAAPYPSTAASASPHVDFSRAVSAGWTAPAAQFGAWPAFAAPYPSAAASALPQADFSPAADVSRPPLREPFSSHQHATVNRSAYPALAAGPRPLQIGGAGARTALLESWKPLLQASASQALLASSGRPAEFHSSSESVVQELYGATYHSPLTFGAWGLPGEVPHRPSDGFFPSHEPDTLRPPSPATISAGFHQLEKLFSGRPDGGSNAP</sequence>
<keyword evidence="2" id="KW-0812">Transmembrane</keyword>
<dbReference type="VEuPathDB" id="ToxoDB:EPH_0006140"/>
<evidence type="ECO:0000256" key="1">
    <source>
        <dbReference type="SAM" id="MobiDB-lite"/>
    </source>
</evidence>
<feature type="region of interest" description="Disordered" evidence="1">
    <location>
        <begin position="93"/>
        <end position="126"/>
    </location>
</feature>